<dbReference type="Proteomes" id="UP001149607">
    <property type="component" value="Chromosome"/>
</dbReference>
<evidence type="ECO:0000256" key="10">
    <source>
        <dbReference type="ARBA" id="ARBA00023211"/>
    </source>
</evidence>
<evidence type="ECO:0000256" key="6">
    <source>
        <dbReference type="ARBA" id="ARBA00022842"/>
    </source>
</evidence>
<feature type="binding site" evidence="12">
    <location>
        <position position="767"/>
    </location>
    <ligand>
        <name>Mg(2+)</name>
        <dbReference type="ChEBI" id="CHEBI:18420"/>
        <label>2</label>
    </ligand>
</feature>
<accession>A0A9X4E3J3</accession>
<proteinExistence type="inferred from homology"/>
<dbReference type="InterPro" id="IPR003615">
    <property type="entry name" value="HNH_nuc"/>
</dbReference>
<dbReference type="InterPro" id="IPR041383">
    <property type="entry name" value="RuvC_III"/>
</dbReference>
<feature type="active site" description="Proton acceptor for HNH nuclease domain" evidence="12">
    <location>
        <position position="629"/>
    </location>
</feature>
<dbReference type="GO" id="GO:0051607">
    <property type="term" value="P:defense response to virus"/>
    <property type="evidence" value="ECO:0007669"/>
    <property type="project" value="UniProtKB-UniRule"/>
</dbReference>
<keyword evidence="3 12" id="KW-0479">Metal-binding</keyword>
<evidence type="ECO:0000256" key="7">
    <source>
        <dbReference type="ARBA" id="ARBA00022884"/>
    </source>
</evidence>
<keyword evidence="2 12" id="KW-0540">Nuclease</keyword>
<protein>
    <recommendedName>
        <fullName evidence="12">CRISPR-associated endonuclease Cas9</fullName>
        <ecNumber evidence="12">3.1.-.-</ecNumber>
    </recommendedName>
</protein>
<comment type="subunit">
    <text evidence="11 12">Monomer. Binds crRNA and tracrRNA.</text>
</comment>
<feature type="domain" description="HNH Cas9-type" evidence="13">
    <location>
        <begin position="553"/>
        <end position="711"/>
    </location>
</feature>
<evidence type="ECO:0000256" key="1">
    <source>
        <dbReference type="ARBA" id="ARBA00001946"/>
    </source>
</evidence>
<dbReference type="Pfam" id="PF18541">
    <property type="entry name" value="RuvC_III"/>
    <property type="match status" value="2"/>
</dbReference>
<name>A0A9X4E3J3_9NEIS</name>
<comment type="function">
    <text evidence="12">CRISPR (clustered regularly interspaced short palindromic repeat) is an adaptive immune system that provides protection against mobile genetic elements (viruses, transposable elements and conjugative plasmids). CRISPR clusters contain spacers, sequences complementary to antecedent mobile elements, and target invading nucleic acids. CRISPR clusters are transcribed and processed into CRISPR RNA (crRNA). In type II CRISPR systems correct processing of pre-crRNA requires a trans-encoded small RNA (tracrRNA), endogenous ribonuclease 3 (rnc) and this protein. The tracrRNA serves as a guide for ribonuclease 3-aided processing of pre-crRNA. Subsequently Cas9/crRNA/tracrRNA endonucleolytically cleaves linear or circular dsDNA target complementary to the spacer; Cas9 is inactive in the absence of the 2 guide RNAs (gRNA). Cas9 recognizes the protospacer adjacent motif (PAM) in the CRISPR repeat sequences to help distinguish self versus nonself, as targets within the bacterial CRISPR locus do not have PAMs. PAM recognition is also required for catalytic activity.</text>
</comment>
<feature type="binding site" evidence="12">
    <location>
        <position position="545"/>
    </location>
    <ligand>
        <name>Mg(2+)</name>
        <dbReference type="ChEBI" id="CHEBI:18420"/>
        <label>1</label>
    </ligand>
</feature>
<comment type="similarity">
    <text evidence="12">Belongs to the CRISPR-associated Cas9 family.</text>
</comment>
<keyword evidence="10" id="KW-0464">Manganese</keyword>
<gene>
    <name evidence="12 14" type="primary">cas9</name>
    <name evidence="15" type="synonym">csn1</name>
    <name evidence="14" type="ORF">ORY91_001471</name>
    <name evidence="15" type="ORF">V9W64_07375</name>
</gene>
<comment type="cofactor">
    <cofactor evidence="1 12">
        <name>Mg(2+)</name>
        <dbReference type="ChEBI" id="CHEBI:18420"/>
    </cofactor>
</comment>
<feature type="binding site" evidence="12">
    <location>
        <position position="11"/>
    </location>
    <ligand>
        <name>Mg(2+)</name>
        <dbReference type="ChEBI" id="CHEBI:18420"/>
        <label>1</label>
    </ligand>
</feature>
<keyword evidence="9 12" id="KW-0238">DNA-binding</keyword>
<evidence type="ECO:0000256" key="11">
    <source>
        <dbReference type="ARBA" id="ARBA00046380"/>
    </source>
</evidence>
<keyword evidence="7 12" id="KW-0694">RNA-binding</keyword>
<dbReference type="Gene3D" id="1.10.30.50">
    <property type="match status" value="1"/>
</dbReference>
<dbReference type="EMBL" id="JAPQFL010000003">
    <property type="protein sequence ID" value="MDD9328054.1"/>
    <property type="molecule type" value="Genomic_DNA"/>
</dbReference>
<feature type="binding site" evidence="12">
    <location>
        <position position="549"/>
    </location>
    <ligand>
        <name>Mg(2+)</name>
        <dbReference type="ChEBI" id="CHEBI:18420"/>
        <label>1</label>
    </ligand>
</feature>
<dbReference type="GO" id="GO:0004519">
    <property type="term" value="F:endonuclease activity"/>
    <property type="evidence" value="ECO:0007669"/>
    <property type="project" value="UniProtKB-UniRule"/>
</dbReference>
<dbReference type="GO" id="GO:0016787">
    <property type="term" value="F:hydrolase activity"/>
    <property type="evidence" value="ECO:0007669"/>
    <property type="project" value="UniProtKB-KW"/>
</dbReference>
<dbReference type="RefSeq" id="WP_274585164.1">
    <property type="nucleotide sequence ID" value="NZ_CP146598.1"/>
</dbReference>
<evidence type="ECO:0000256" key="3">
    <source>
        <dbReference type="ARBA" id="ARBA00022723"/>
    </source>
</evidence>
<organism evidence="14">
    <name type="scientific">Neisseria leonii</name>
    <dbReference type="NCBI Taxonomy" id="2995413"/>
    <lineage>
        <taxon>Bacteria</taxon>
        <taxon>Pseudomonadati</taxon>
        <taxon>Pseudomonadota</taxon>
        <taxon>Betaproteobacteria</taxon>
        <taxon>Neisseriales</taxon>
        <taxon>Neisseriaceae</taxon>
        <taxon>Neisseria</taxon>
    </lineage>
</organism>
<evidence type="ECO:0000313" key="16">
    <source>
        <dbReference type="Proteomes" id="UP001149607"/>
    </source>
</evidence>
<dbReference type="Gene3D" id="3.30.420.10">
    <property type="entry name" value="Ribonuclease H-like superfamily/Ribonuclease H"/>
    <property type="match status" value="3"/>
</dbReference>
<evidence type="ECO:0000313" key="15">
    <source>
        <dbReference type="EMBL" id="WWY02537.1"/>
    </source>
</evidence>
<reference evidence="15" key="2">
    <citation type="submission" date="2024-02" db="EMBL/GenBank/DDBJ databases">
        <title>Neisseria leonii sp. nov.</title>
        <authorList>
            <person name="Boutroux M."/>
            <person name="Favre-Rochex S."/>
            <person name="Gorgette O."/>
            <person name="Touak G."/>
            <person name="Muhle E."/>
            <person name="Chesneau O."/>
            <person name="Clermont D."/>
            <person name="Rahi P."/>
        </authorList>
    </citation>
    <scope>NUCLEOTIDE SEQUENCE</scope>
    <source>
        <strain evidence="15">51.81</strain>
    </source>
</reference>
<keyword evidence="8 12" id="KW-0051">Antiviral defense</keyword>
<dbReference type="HAMAP" id="MF_01480">
    <property type="entry name" value="Cas9"/>
    <property type="match status" value="1"/>
</dbReference>
<dbReference type="CDD" id="cd09643">
    <property type="entry name" value="Csn1"/>
    <property type="match status" value="1"/>
</dbReference>
<evidence type="ECO:0000256" key="9">
    <source>
        <dbReference type="ARBA" id="ARBA00023125"/>
    </source>
</evidence>
<dbReference type="InterPro" id="IPR028629">
    <property type="entry name" value="Cas9"/>
</dbReference>
<evidence type="ECO:0000256" key="12">
    <source>
        <dbReference type="HAMAP-Rule" id="MF_01480"/>
    </source>
</evidence>
<evidence type="ECO:0000259" key="13">
    <source>
        <dbReference type="PROSITE" id="PS51749"/>
    </source>
</evidence>
<dbReference type="GO" id="GO:0046872">
    <property type="term" value="F:metal ion binding"/>
    <property type="evidence" value="ECO:0007669"/>
    <property type="project" value="UniProtKB-UniRule"/>
</dbReference>
<dbReference type="PROSITE" id="PS51749">
    <property type="entry name" value="HNH_CAS9"/>
    <property type="match status" value="1"/>
</dbReference>
<dbReference type="AlphaFoldDB" id="A0A9X4E3J3"/>
<evidence type="ECO:0000256" key="8">
    <source>
        <dbReference type="ARBA" id="ARBA00023118"/>
    </source>
</evidence>
<evidence type="ECO:0000256" key="4">
    <source>
        <dbReference type="ARBA" id="ARBA00022759"/>
    </source>
</evidence>
<dbReference type="InterPro" id="IPR036397">
    <property type="entry name" value="RNaseH_sf"/>
</dbReference>
<dbReference type="GO" id="GO:0003677">
    <property type="term" value="F:DNA binding"/>
    <property type="evidence" value="ECO:0007669"/>
    <property type="project" value="UniProtKB-UniRule"/>
</dbReference>
<reference evidence="14" key="1">
    <citation type="submission" date="2022-10" db="EMBL/GenBank/DDBJ databases">
        <authorList>
            <person name="Boutroux M."/>
        </authorList>
    </citation>
    <scope>NUCLEOTIDE SEQUENCE</scope>
    <source>
        <strain evidence="14">51.81</strain>
    </source>
</reference>
<dbReference type="Pfam" id="PF13395">
    <property type="entry name" value="HNH_4"/>
    <property type="match status" value="1"/>
</dbReference>
<keyword evidence="16" id="KW-1185">Reference proteome</keyword>
<evidence type="ECO:0000256" key="2">
    <source>
        <dbReference type="ARBA" id="ARBA00022722"/>
    </source>
</evidence>
<dbReference type="EC" id="3.1.-.-" evidence="12"/>
<dbReference type="GO" id="GO:0003723">
    <property type="term" value="F:RNA binding"/>
    <property type="evidence" value="ECO:0007669"/>
    <property type="project" value="UniProtKB-UniRule"/>
</dbReference>
<evidence type="ECO:0000313" key="14">
    <source>
        <dbReference type="EMBL" id="MDD9328054.1"/>
    </source>
</evidence>
<dbReference type="EMBL" id="CP146598">
    <property type="protein sequence ID" value="WWY02537.1"/>
    <property type="molecule type" value="Genomic_DNA"/>
</dbReference>
<evidence type="ECO:0000256" key="5">
    <source>
        <dbReference type="ARBA" id="ARBA00022801"/>
    </source>
</evidence>
<feature type="active site" description="For RuvC-like nuclease domain" evidence="12">
    <location>
        <position position="11"/>
    </location>
</feature>
<keyword evidence="6 12" id="KW-0460">Magnesium</keyword>
<keyword evidence="5 12" id="KW-0378">Hydrolase</keyword>
<dbReference type="InterPro" id="IPR033114">
    <property type="entry name" value="HNH_CAS9"/>
</dbReference>
<keyword evidence="4 12" id="KW-0255">Endonuclease</keyword>
<dbReference type="GO" id="GO:0043571">
    <property type="term" value="P:maintenance of CRISPR repeat elements"/>
    <property type="evidence" value="ECO:0007669"/>
    <property type="project" value="UniProtKB-UniRule"/>
</dbReference>
<feature type="binding site" evidence="12">
    <location>
        <position position="11"/>
    </location>
    <ligand>
        <name>Mg(2+)</name>
        <dbReference type="ChEBI" id="CHEBI:18420"/>
        <label>2</label>
    </ligand>
</feature>
<comment type="domain">
    <text evidence="12">Has 2 endonuclease domains. The discontinuous RuvC-like domain cleaves the target DNA noncomplementary to crRNA while the HNH nuclease domain cleaves the target DNA complementary to crRNA.</text>
</comment>
<sequence>MMPEQYILGLDLGIASVGWACVSADEDGLPVGLLDCGVRTFERAEVPKTGDSLAKARREARSMRRLIRRRAHRLLRLRRLLKHEGILTAADFGSDGLPAGLPVDAWGLRAAGLDRKLEAKEWAAVLLHLVKHRGYLSQRKSDMQTEDRELGRLLAGVAENSRLLQEEEFRTPAELAVKYFAAQNGHMRNKGGDYSHTFNRLDLQKELHLLFEKQRAFGNEFASERLEDQVDDLLMTQRSALQGDAVLEMLGKCTFEPSEYKAARNTYSAGRFIWLNKLNNLRILHNGEERALDAAERKILLDEPYKKAKLTYKRVRKLLDMPSDAVFKGLRYGRQEDGMKAEDGVLMEMKAYHQIRQVLEKAGLKTEWQGLATQPDKLDAIGTAFSLYKTDEDIFKDLQKILSDKTAATLVNVGYSFGEVDECTPQLELITDDELTPYLREKILPDGVLKALLEGISFSGFIHLSIKSLAKILPFMENGMRYDEACAAVYGDHRALKESRNNRLLPPIQADDVRNPVVLRTLTQARKVVNEIIRRYGSPQRVHIEMARELGKSFQDRKEIEKQQENNRKEREWAAALFKEKFPYFAGEPKYSDILKMRLYEQQQGKCLYSGLPLDLGRLDEKGYVEIDHALPFSRTWDNSLNNKVLVLGSENQKKRNQTPYEYLGGAENSERWRAFQARVAGCRFPFTKKQRIQTAKLDSKAEQGFLDRNLNDTRYIARFLCHFIEENLHLEGRGKRRVFASNGRITAMLRGLWGLRKVREENDRHHALDAVVVACATASMQQKITRAVQRRETLEVADRETGEVKQRIPQPWDFFRQEVMIRVFSDRPREELAEKLPSRPEALHEHVTPLFVSRAPNRKTTGQGHMETVRSAKRLGGGVSVVKKPLTALKLKDIEKIAGYKENREPAFYAALRERLEAFKDDSAKAFAEPFYKPAKGGGQGALVRSVRVEETQKSGVPVHGGNGIADNATMVRVDVFGKGGKNYLVPVYTWQIAKGILPNRAAVANKEEADWEKMDHSFEFKFSLYPNDLVELVTKKARFLGYYSGFNRHTAAINIKEHDLDICKGKKGIHEGLGVKLVQAFQKYQVDVLGKTIRPCKPEKRPELKNSQS</sequence>
<feature type="binding site" evidence="12">
    <location>
        <position position="549"/>
    </location>
    <ligand>
        <name>Mg(2+)</name>
        <dbReference type="ChEBI" id="CHEBI:18420"/>
        <label>2</label>
    </ligand>
</feature>
<dbReference type="NCBIfam" id="TIGR01865">
    <property type="entry name" value="cas_Csn1"/>
    <property type="match status" value="2"/>
</dbReference>